<dbReference type="SUPFAM" id="SSF53335">
    <property type="entry name" value="S-adenosyl-L-methionine-dependent methyltransferases"/>
    <property type="match status" value="1"/>
</dbReference>
<accession>A0ABR0J8J3</accession>
<keyword evidence="3" id="KW-1185">Reference proteome</keyword>
<reference evidence="2 3" key="1">
    <citation type="submission" date="2023-08" db="EMBL/GenBank/DDBJ databases">
        <title>Black Yeasts Isolated from many extreme environments.</title>
        <authorList>
            <person name="Coleine C."/>
            <person name="Stajich J.E."/>
            <person name="Selbmann L."/>
        </authorList>
    </citation>
    <scope>NUCLEOTIDE SEQUENCE [LARGE SCALE GENOMIC DNA]</scope>
    <source>
        <strain evidence="2 3">CCFEE 6328</strain>
    </source>
</reference>
<keyword evidence="1" id="KW-0808">Transferase</keyword>
<protein>
    <recommendedName>
        <fullName evidence="4">S-adenosyl-L-methionine-dependent methyltransferase</fullName>
    </recommendedName>
</protein>
<name>A0ABR0J8J3_9EURO</name>
<sequence length="264" mass="28776">MATAASSLHAANGNERFNNEAANWDNNPFVHEASRQALKAILAKFPALKNPPGENGLDVLELGCGTGLLSSIIAPYAKRVVAVDAAPGMIEVLKTKLQKPGAPQNILPLAVLLEDANDKRLPPADEFNPDGPRLKFDLIISHLVLHHIPDLRQVLNTMQDCLKHSGWVALTDFEDAGPDSKSFHARSRMEGVARHGIHVETMEILMNEVGFVNVNVDRAWSMDKNVEKVDGEFGDAGRAAQAGQGQRKARQLNMFENTTSGVRH</sequence>
<evidence type="ECO:0000313" key="2">
    <source>
        <dbReference type="EMBL" id="KAK5059038.1"/>
    </source>
</evidence>
<evidence type="ECO:0000313" key="3">
    <source>
        <dbReference type="Proteomes" id="UP001345691"/>
    </source>
</evidence>
<dbReference type="PANTHER" id="PTHR43861">
    <property type="entry name" value="TRANS-ACONITATE 2-METHYLTRANSFERASE-RELATED"/>
    <property type="match status" value="1"/>
</dbReference>
<evidence type="ECO:0008006" key="4">
    <source>
        <dbReference type="Google" id="ProtNLM"/>
    </source>
</evidence>
<gene>
    <name evidence="2" type="ORF">LTR69_006326</name>
</gene>
<dbReference type="CDD" id="cd02440">
    <property type="entry name" value="AdoMet_MTases"/>
    <property type="match status" value="1"/>
</dbReference>
<organism evidence="2 3">
    <name type="scientific">Exophiala sideris</name>
    <dbReference type="NCBI Taxonomy" id="1016849"/>
    <lineage>
        <taxon>Eukaryota</taxon>
        <taxon>Fungi</taxon>
        <taxon>Dikarya</taxon>
        <taxon>Ascomycota</taxon>
        <taxon>Pezizomycotina</taxon>
        <taxon>Eurotiomycetes</taxon>
        <taxon>Chaetothyriomycetidae</taxon>
        <taxon>Chaetothyriales</taxon>
        <taxon>Herpotrichiellaceae</taxon>
        <taxon>Exophiala</taxon>
    </lineage>
</organism>
<dbReference type="Pfam" id="PF13489">
    <property type="entry name" value="Methyltransf_23"/>
    <property type="match status" value="1"/>
</dbReference>
<dbReference type="Proteomes" id="UP001345691">
    <property type="component" value="Unassembled WGS sequence"/>
</dbReference>
<dbReference type="EMBL" id="JAVRRF010000013">
    <property type="protein sequence ID" value="KAK5059038.1"/>
    <property type="molecule type" value="Genomic_DNA"/>
</dbReference>
<evidence type="ECO:0000256" key="1">
    <source>
        <dbReference type="ARBA" id="ARBA00022679"/>
    </source>
</evidence>
<dbReference type="Gene3D" id="3.40.50.150">
    <property type="entry name" value="Vaccinia Virus protein VP39"/>
    <property type="match status" value="1"/>
</dbReference>
<proteinExistence type="predicted"/>
<dbReference type="InterPro" id="IPR029063">
    <property type="entry name" value="SAM-dependent_MTases_sf"/>
</dbReference>
<comment type="caution">
    <text evidence="2">The sequence shown here is derived from an EMBL/GenBank/DDBJ whole genome shotgun (WGS) entry which is preliminary data.</text>
</comment>
<dbReference type="PANTHER" id="PTHR43861:SF3">
    <property type="entry name" value="PUTATIVE (AFU_ORTHOLOGUE AFUA_2G14390)-RELATED"/>
    <property type="match status" value="1"/>
</dbReference>